<dbReference type="InterPro" id="IPR007235">
    <property type="entry name" value="Glyco_trans_28_C"/>
</dbReference>
<dbReference type="RefSeq" id="WP_184155064.1">
    <property type="nucleotide sequence ID" value="NZ_JACHFM010000007.1"/>
</dbReference>
<evidence type="ECO:0000259" key="1">
    <source>
        <dbReference type="Pfam" id="PF04101"/>
    </source>
</evidence>
<keyword evidence="2" id="KW-0808">Transferase</keyword>
<accession>A0A840SMU8</accession>
<dbReference type="Pfam" id="PF04101">
    <property type="entry name" value="Glyco_tran_28_C"/>
    <property type="match status" value="1"/>
</dbReference>
<evidence type="ECO:0000313" key="3">
    <source>
        <dbReference type="Proteomes" id="UP000549457"/>
    </source>
</evidence>
<dbReference type="Proteomes" id="UP000549457">
    <property type="component" value="Unassembled WGS sequence"/>
</dbReference>
<feature type="domain" description="Glycosyl transferase family 28 C-terminal" evidence="1">
    <location>
        <begin position="1"/>
        <end position="108"/>
    </location>
</feature>
<dbReference type="Gene3D" id="3.40.50.2000">
    <property type="entry name" value="Glycogen Phosphorylase B"/>
    <property type="match status" value="1"/>
</dbReference>
<comment type="caution">
    <text evidence="2">The sequence shown here is derived from an EMBL/GenBank/DDBJ whole genome shotgun (WGS) entry which is preliminary data.</text>
</comment>
<dbReference type="AlphaFoldDB" id="A0A840SMU8"/>
<dbReference type="EMBL" id="JACHFM010000007">
    <property type="protein sequence ID" value="MBB5224409.1"/>
    <property type="molecule type" value="Genomic_DNA"/>
</dbReference>
<sequence length="160" mass="17119">MIFVTIGSIFPFDRMIRAMDDWASAEGRGEEVFAQIGDGSFEPRHMRWVRRLDRGAYAEAMASSRLIVAHAGVGSVVTAGELGKPIVVMPRRAALGEHTSDHQVETVSWLRGKPGLVVADGEADLPECIAAAAAAANAGARLATTADTGLIERLRHFIHG</sequence>
<reference evidence="2 3" key="1">
    <citation type="submission" date="2020-08" db="EMBL/GenBank/DDBJ databases">
        <title>Genomic Encyclopedia of Type Strains, Phase IV (KMG-IV): sequencing the most valuable type-strain genomes for metagenomic binning, comparative biology and taxonomic classification.</title>
        <authorList>
            <person name="Goeker M."/>
        </authorList>
    </citation>
    <scope>NUCLEOTIDE SEQUENCE [LARGE SCALE GENOMIC DNA]</scope>
    <source>
        <strain evidence="2 3">DSM 101730</strain>
    </source>
</reference>
<dbReference type="SUPFAM" id="SSF53756">
    <property type="entry name" value="UDP-Glycosyltransferase/glycogen phosphorylase"/>
    <property type="match status" value="1"/>
</dbReference>
<gene>
    <name evidence="2" type="ORF">HNP73_004379</name>
</gene>
<organism evidence="2 3">
    <name type="scientific">Amaricoccus macauensis</name>
    <dbReference type="NCBI Taxonomy" id="57001"/>
    <lineage>
        <taxon>Bacteria</taxon>
        <taxon>Pseudomonadati</taxon>
        <taxon>Pseudomonadota</taxon>
        <taxon>Alphaproteobacteria</taxon>
        <taxon>Rhodobacterales</taxon>
        <taxon>Paracoccaceae</taxon>
        <taxon>Amaricoccus</taxon>
    </lineage>
</organism>
<protein>
    <submittedName>
        <fullName evidence="2">UDP-N-acetylglucosamine transferase subunit ALG13</fullName>
    </submittedName>
</protein>
<name>A0A840SMU8_9RHOB</name>
<keyword evidence="3" id="KW-1185">Reference proteome</keyword>
<proteinExistence type="predicted"/>
<evidence type="ECO:0000313" key="2">
    <source>
        <dbReference type="EMBL" id="MBB5224409.1"/>
    </source>
</evidence>
<dbReference type="GO" id="GO:0016758">
    <property type="term" value="F:hexosyltransferase activity"/>
    <property type="evidence" value="ECO:0007669"/>
    <property type="project" value="InterPro"/>
</dbReference>